<comment type="caution">
    <text evidence="1">The sequence shown here is derived from an EMBL/GenBank/DDBJ whole genome shotgun (WGS) entry which is preliminary data.</text>
</comment>
<organism evidence="1 2">
    <name type="scientific">Dreissena polymorpha</name>
    <name type="common">Zebra mussel</name>
    <name type="synonym">Mytilus polymorpha</name>
    <dbReference type="NCBI Taxonomy" id="45954"/>
    <lineage>
        <taxon>Eukaryota</taxon>
        <taxon>Metazoa</taxon>
        <taxon>Spiralia</taxon>
        <taxon>Lophotrochozoa</taxon>
        <taxon>Mollusca</taxon>
        <taxon>Bivalvia</taxon>
        <taxon>Autobranchia</taxon>
        <taxon>Heteroconchia</taxon>
        <taxon>Euheterodonta</taxon>
        <taxon>Imparidentia</taxon>
        <taxon>Neoheterodontei</taxon>
        <taxon>Myida</taxon>
        <taxon>Dreissenoidea</taxon>
        <taxon>Dreissenidae</taxon>
        <taxon>Dreissena</taxon>
    </lineage>
</organism>
<accession>A0A9D3Z1D6</accession>
<name>A0A9D3Z1D6_DREPO</name>
<evidence type="ECO:0000313" key="1">
    <source>
        <dbReference type="EMBL" id="KAH3709899.1"/>
    </source>
</evidence>
<evidence type="ECO:0000313" key="2">
    <source>
        <dbReference type="Proteomes" id="UP000828390"/>
    </source>
</evidence>
<dbReference type="Proteomes" id="UP000828390">
    <property type="component" value="Unassembled WGS sequence"/>
</dbReference>
<reference evidence="1" key="2">
    <citation type="submission" date="2020-11" db="EMBL/GenBank/DDBJ databases">
        <authorList>
            <person name="McCartney M.A."/>
            <person name="Auch B."/>
            <person name="Kono T."/>
            <person name="Mallez S."/>
            <person name="Becker A."/>
            <person name="Gohl D.M."/>
            <person name="Silverstein K.A.T."/>
            <person name="Koren S."/>
            <person name="Bechman K.B."/>
            <person name="Herman A."/>
            <person name="Abrahante J.E."/>
            <person name="Garbe J."/>
        </authorList>
    </citation>
    <scope>NUCLEOTIDE SEQUENCE</scope>
    <source>
        <strain evidence="1">Duluth1</strain>
        <tissue evidence="1">Whole animal</tissue>
    </source>
</reference>
<reference evidence="1" key="1">
    <citation type="journal article" date="2019" name="bioRxiv">
        <title>The Genome of the Zebra Mussel, Dreissena polymorpha: A Resource for Invasive Species Research.</title>
        <authorList>
            <person name="McCartney M.A."/>
            <person name="Auch B."/>
            <person name="Kono T."/>
            <person name="Mallez S."/>
            <person name="Zhang Y."/>
            <person name="Obille A."/>
            <person name="Becker A."/>
            <person name="Abrahante J.E."/>
            <person name="Garbe J."/>
            <person name="Badalamenti J.P."/>
            <person name="Herman A."/>
            <person name="Mangelson H."/>
            <person name="Liachko I."/>
            <person name="Sullivan S."/>
            <person name="Sone E.D."/>
            <person name="Koren S."/>
            <person name="Silverstein K.A.T."/>
            <person name="Beckman K.B."/>
            <person name="Gohl D.M."/>
        </authorList>
    </citation>
    <scope>NUCLEOTIDE SEQUENCE</scope>
    <source>
        <strain evidence="1">Duluth1</strain>
        <tissue evidence="1">Whole animal</tissue>
    </source>
</reference>
<dbReference type="EMBL" id="JAIWYP010000014">
    <property type="protein sequence ID" value="KAH3709899.1"/>
    <property type="molecule type" value="Genomic_DNA"/>
</dbReference>
<sequence>MAPDRLAYYLSTYTSHPGRRYSVTISSVVDGVEGAASDPVTVRSACEQNVWLDNERFDKIHSPFFKDG</sequence>
<keyword evidence="2" id="KW-1185">Reference proteome</keyword>
<dbReference type="AlphaFoldDB" id="A0A9D3Z1D6"/>
<gene>
    <name evidence="1" type="ORF">DPMN_069364</name>
</gene>
<proteinExistence type="predicted"/>
<protein>
    <submittedName>
        <fullName evidence="1">Uncharacterized protein</fullName>
    </submittedName>
</protein>